<dbReference type="InterPro" id="IPR012340">
    <property type="entry name" value="NA-bd_OB-fold"/>
</dbReference>
<keyword evidence="5" id="KW-1185">Reference proteome</keyword>
<feature type="signal peptide" evidence="2">
    <location>
        <begin position="1"/>
        <end position="16"/>
    </location>
</feature>
<sequence>MLWNFKANETIKVVLVVVFCCSIRKESNVDSGAKKLAVCNEKEQEGQTSIQYVQSEEKGTKRINVGAKTCDENHSVIQELPDPLKKKGKHASRASPHTAGIPTCERSMDTRSREQAPESPESTTGAADLVTSTPLQETQQSLLTGVTTTAAMNSEAKTLQPAAAPGTILRAADTKPGSVGSSPGSDTPGCLTSKGYSFINRNDTKEDIFIHQTAIKKNNPKKSLRSVGDGESTEFDIVEGEKGAEAANFTGPGGVPVQGSKYASEHNQYRCYPGRRGPQWNSQQNYGNRESGEKKEQSEFAHKDQAQQDQQRQVMYNAGHQGTNEQGVPLRLDMYHNYRPQFRRGSHHQRQPREDSNEHCEENHGGETQGQQPPRRHSHCNFNH</sequence>
<feature type="compositionally biased region" description="Basic and acidic residues" evidence="1">
    <location>
        <begin position="290"/>
        <end position="306"/>
    </location>
</feature>
<gene>
    <name evidence="4" type="ORF">U0070_023225</name>
</gene>
<dbReference type="GO" id="GO:0003676">
    <property type="term" value="F:nucleic acid binding"/>
    <property type="evidence" value="ECO:0007669"/>
    <property type="project" value="InterPro"/>
</dbReference>
<dbReference type="PANTHER" id="PTHR11544">
    <property type="entry name" value="COLD SHOCK DOMAIN CONTAINING PROTEINS"/>
    <property type="match status" value="1"/>
</dbReference>
<evidence type="ECO:0000259" key="3">
    <source>
        <dbReference type="PROSITE" id="PS51857"/>
    </source>
</evidence>
<dbReference type="PRINTS" id="PR00050">
    <property type="entry name" value="COLDSHOCK"/>
</dbReference>
<evidence type="ECO:0000313" key="4">
    <source>
        <dbReference type="EMBL" id="KAK7796170.1"/>
    </source>
</evidence>
<dbReference type="Proteomes" id="UP001488838">
    <property type="component" value="Unassembled WGS sequence"/>
</dbReference>
<feature type="compositionally biased region" description="Polar residues" evidence="1">
    <location>
        <begin position="279"/>
        <end position="288"/>
    </location>
</feature>
<feature type="compositionally biased region" description="Polar residues" evidence="1">
    <location>
        <begin position="120"/>
        <end position="134"/>
    </location>
</feature>
<protein>
    <recommendedName>
        <fullName evidence="3">CSD domain-containing protein</fullName>
    </recommendedName>
</protein>
<dbReference type="Gene3D" id="2.40.50.140">
    <property type="entry name" value="Nucleic acid-binding proteins"/>
    <property type="match status" value="1"/>
</dbReference>
<organism evidence="4 5">
    <name type="scientific">Myodes glareolus</name>
    <name type="common">Bank vole</name>
    <name type="synonym">Clethrionomys glareolus</name>
    <dbReference type="NCBI Taxonomy" id="447135"/>
    <lineage>
        <taxon>Eukaryota</taxon>
        <taxon>Metazoa</taxon>
        <taxon>Chordata</taxon>
        <taxon>Craniata</taxon>
        <taxon>Vertebrata</taxon>
        <taxon>Euteleostomi</taxon>
        <taxon>Mammalia</taxon>
        <taxon>Eutheria</taxon>
        <taxon>Euarchontoglires</taxon>
        <taxon>Glires</taxon>
        <taxon>Rodentia</taxon>
        <taxon>Myomorpha</taxon>
        <taxon>Muroidea</taxon>
        <taxon>Cricetidae</taxon>
        <taxon>Arvicolinae</taxon>
        <taxon>Myodes</taxon>
    </lineage>
</organism>
<evidence type="ECO:0000256" key="2">
    <source>
        <dbReference type="SAM" id="SignalP"/>
    </source>
</evidence>
<feature type="compositionally biased region" description="Basic and acidic residues" evidence="1">
    <location>
        <begin position="106"/>
        <end position="116"/>
    </location>
</feature>
<dbReference type="SMART" id="SM00357">
    <property type="entry name" value="CSP"/>
    <property type="match status" value="1"/>
</dbReference>
<accession>A0AAW0H336</accession>
<dbReference type="Pfam" id="PF00313">
    <property type="entry name" value="CSD"/>
    <property type="match status" value="1"/>
</dbReference>
<feature type="region of interest" description="Disordered" evidence="1">
    <location>
        <begin position="82"/>
        <end position="134"/>
    </location>
</feature>
<evidence type="ECO:0000313" key="5">
    <source>
        <dbReference type="Proteomes" id="UP001488838"/>
    </source>
</evidence>
<feature type="compositionally biased region" description="Basic residues" evidence="1">
    <location>
        <begin position="374"/>
        <end position="384"/>
    </location>
</feature>
<proteinExistence type="predicted"/>
<keyword evidence="2" id="KW-0732">Signal</keyword>
<dbReference type="InterPro" id="IPR011129">
    <property type="entry name" value="CSD"/>
</dbReference>
<feature type="region of interest" description="Disordered" evidence="1">
    <location>
        <begin position="269"/>
        <end position="312"/>
    </location>
</feature>
<reference evidence="4 5" key="1">
    <citation type="journal article" date="2023" name="bioRxiv">
        <title>Conserved and derived expression patterns and positive selection on dental genes reveal complex evolutionary context of ever-growing rodent molars.</title>
        <authorList>
            <person name="Calamari Z.T."/>
            <person name="Song A."/>
            <person name="Cohen E."/>
            <person name="Akter M."/>
            <person name="Roy R.D."/>
            <person name="Hallikas O."/>
            <person name="Christensen M.M."/>
            <person name="Li P."/>
            <person name="Marangoni P."/>
            <person name="Jernvall J."/>
            <person name="Klein O.D."/>
        </authorList>
    </citation>
    <scope>NUCLEOTIDE SEQUENCE [LARGE SCALE GENOMIC DNA]</scope>
    <source>
        <strain evidence="4">V071</strain>
    </source>
</reference>
<feature type="compositionally biased region" description="Basic residues" evidence="1">
    <location>
        <begin position="341"/>
        <end position="350"/>
    </location>
</feature>
<feature type="compositionally biased region" description="Basic and acidic residues" evidence="1">
    <location>
        <begin position="351"/>
        <end position="365"/>
    </location>
</feature>
<feature type="chain" id="PRO_5043440949" description="CSD domain-containing protein" evidence="2">
    <location>
        <begin position="17"/>
        <end position="384"/>
    </location>
</feature>
<dbReference type="PROSITE" id="PS51857">
    <property type="entry name" value="CSD_2"/>
    <property type="match status" value="1"/>
</dbReference>
<dbReference type="InterPro" id="IPR002059">
    <property type="entry name" value="CSP_DNA-bd"/>
</dbReference>
<dbReference type="SUPFAM" id="SSF50249">
    <property type="entry name" value="Nucleic acid-binding proteins"/>
    <property type="match status" value="1"/>
</dbReference>
<evidence type="ECO:0000256" key="1">
    <source>
        <dbReference type="SAM" id="MobiDB-lite"/>
    </source>
</evidence>
<comment type="caution">
    <text evidence="4">The sequence shown here is derived from an EMBL/GenBank/DDBJ whole genome shotgun (WGS) entry which is preliminary data.</text>
</comment>
<dbReference type="AlphaFoldDB" id="A0AAW0H336"/>
<dbReference type="EMBL" id="JBBHLL010001373">
    <property type="protein sequence ID" value="KAK7796170.1"/>
    <property type="molecule type" value="Genomic_DNA"/>
</dbReference>
<dbReference type="InterPro" id="IPR050181">
    <property type="entry name" value="Cold_shock_domain"/>
</dbReference>
<name>A0AAW0H336_MYOGA</name>
<feature type="region of interest" description="Disordered" evidence="1">
    <location>
        <begin position="341"/>
        <end position="384"/>
    </location>
</feature>
<feature type="domain" description="CSD" evidence="3">
    <location>
        <begin position="186"/>
        <end position="251"/>
    </location>
</feature>